<name>A0A645H8Z2_9ZZZZ</name>
<dbReference type="EMBL" id="VSSQ01084157">
    <property type="protein sequence ID" value="MPN32253.1"/>
    <property type="molecule type" value="Genomic_DNA"/>
</dbReference>
<dbReference type="SUPFAM" id="SSF55073">
    <property type="entry name" value="Nucleotide cyclase"/>
    <property type="match status" value="1"/>
</dbReference>
<proteinExistence type="predicted"/>
<sequence length="73" mass="8703">MKVYRYCERIRKKISRTVFKFEEKEIKITISIGCAVSQNEKRYDDVFKKADSALYRAKNNGRDKCLIFSEKNT</sequence>
<dbReference type="InterPro" id="IPR029787">
    <property type="entry name" value="Nucleotide_cyclase"/>
</dbReference>
<dbReference type="GO" id="GO:1902201">
    <property type="term" value="P:negative regulation of bacterial-type flagellum-dependent cell motility"/>
    <property type="evidence" value="ECO:0007669"/>
    <property type="project" value="TreeGrafter"/>
</dbReference>
<dbReference type="Pfam" id="PF00990">
    <property type="entry name" value="GGDEF"/>
    <property type="match status" value="1"/>
</dbReference>
<dbReference type="GO" id="GO:0052621">
    <property type="term" value="F:diguanylate cyclase activity"/>
    <property type="evidence" value="ECO:0007669"/>
    <property type="project" value="TreeGrafter"/>
</dbReference>
<dbReference type="Gene3D" id="3.30.70.270">
    <property type="match status" value="1"/>
</dbReference>
<evidence type="ECO:0000313" key="2">
    <source>
        <dbReference type="EMBL" id="MPN32253.1"/>
    </source>
</evidence>
<dbReference type="InterPro" id="IPR043128">
    <property type="entry name" value="Rev_trsase/Diguanyl_cyclase"/>
</dbReference>
<feature type="domain" description="GGDEF" evidence="1">
    <location>
        <begin position="1"/>
        <end position="70"/>
    </location>
</feature>
<dbReference type="AlphaFoldDB" id="A0A645H8Z2"/>
<dbReference type="PROSITE" id="PS50887">
    <property type="entry name" value="GGDEF"/>
    <property type="match status" value="1"/>
</dbReference>
<reference evidence="2" key="1">
    <citation type="submission" date="2019-08" db="EMBL/GenBank/DDBJ databases">
        <authorList>
            <person name="Kucharzyk K."/>
            <person name="Murdoch R.W."/>
            <person name="Higgins S."/>
            <person name="Loffler F."/>
        </authorList>
    </citation>
    <scope>NUCLEOTIDE SEQUENCE</scope>
</reference>
<organism evidence="2">
    <name type="scientific">bioreactor metagenome</name>
    <dbReference type="NCBI Taxonomy" id="1076179"/>
    <lineage>
        <taxon>unclassified sequences</taxon>
        <taxon>metagenomes</taxon>
        <taxon>ecological metagenomes</taxon>
    </lineage>
</organism>
<dbReference type="GO" id="GO:0043709">
    <property type="term" value="P:cell adhesion involved in single-species biofilm formation"/>
    <property type="evidence" value="ECO:0007669"/>
    <property type="project" value="TreeGrafter"/>
</dbReference>
<gene>
    <name evidence="2" type="ORF">SDC9_179729</name>
</gene>
<dbReference type="NCBIfam" id="TIGR00254">
    <property type="entry name" value="GGDEF"/>
    <property type="match status" value="1"/>
</dbReference>
<dbReference type="GO" id="GO:0005886">
    <property type="term" value="C:plasma membrane"/>
    <property type="evidence" value="ECO:0007669"/>
    <property type="project" value="TreeGrafter"/>
</dbReference>
<dbReference type="PANTHER" id="PTHR45138">
    <property type="entry name" value="REGULATORY COMPONENTS OF SENSORY TRANSDUCTION SYSTEM"/>
    <property type="match status" value="1"/>
</dbReference>
<evidence type="ECO:0000259" key="1">
    <source>
        <dbReference type="PROSITE" id="PS50887"/>
    </source>
</evidence>
<dbReference type="InterPro" id="IPR050469">
    <property type="entry name" value="Diguanylate_Cyclase"/>
</dbReference>
<dbReference type="PANTHER" id="PTHR45138:SF9">
    <property type="entry name" value="DIGUANYLATE CYCLASE DGCM-RELATED"/>
    <property type="match status" value="1"/>
</dbReference>
<protein>
    <recommendedName>
        <fullName evidence="1">GGDEF domain-containing protein</fullName>
    </recommendedName>
</protein>
<accession>A0A645H8Z2</accession>
<dbReference type="InterPro" id="IPR000160">
    <property type="entry name" value="GGDEF_dom"/>
</dbReference>
<comment type="caution">
    <text evidence="2">The sequence shown here is derived from an EMBL/GenBank/DDBJ whole genome shotgun (WGS) entry which is preliminary data.</text>
</comment>